<comment type="similarity">
    <text evidence="1">Belongs to the cytochrome P450 family.</text>
</comment>
<keyword evidence="5" id="KW-0503">Monooxygenase</keyword>
<protein>
    <recommendedName>
        <fullName evidence="9">Cytochrome P450</fullName>
    </recommendedName>
</protein>
<dbReference type="InterPro" id="IPR001128">
    <property type="entry name" value="Cyt_P450"/>
</dbReference>
<proteinExistence type="inferred from homology"/>
<dbReference type="GO" id="GO:0004497">
    <property type="term" value="F:monooxygenase activity"/>
    <property type="evidence" value="ECO:0007669"/>
    <property type="project" value="UniProtKB-KW"/>
</dbReference>
<evidence type="ECO:0000313" key="8">
    <source>
        <dbReference type="Proteomes" id="UP000801428"/>
    </source>
</evidence>
<keyword evidence="3" id="KW-0560">Oxidoreductase</keyword>
<dbReference type="GO" id="GO:0005506">
    <property type="term" value="F:iron ion binding"/>
    <property type="evidence" value="ECO:0007669"/>
    <property type="project" value="InterPro"/>
</dbReference>
<sequence>MCKNMHAPLQHAESVQMLYDMMQNPISADWKRHIERFTNSTVLSIGKFLFIRDEIDREVPSDRIPDQSDFSRLPYVMSIIKEVQRWRPLGGIAIPHSLSEDVWVDGKLLPKNATILTNIWALSYDEKRYPNPELFDPDRFQGWTGYAAEYANSADPDKRDHYAYGNGRRVCPGIHLAERNLLHVAAKMLWAFKMELTTDPATGEPIVPDINPETGYSEGLVLCVDDFPVEMKVRSAIRRKVIEESYDAACIDVFAKYDEMNDTSTQ</sequence>
<dbReference type="Proteomes" id="UP000801428">
    <property type="component" value="Unassembled WGS sequence"/>
</dbReference>
<dbReference type="PANTHER" id="PTHR46300:SF2">
    <property type="entry name" value="CYTOCHROME P450 MONOOXYGENASE ALNH-RELATED"/>
    <property type="match status" value="1"/>
</dbReference>
<evidence type="ECO:0000256" key="2">
    <source>
        <dbReference type="ARBA" id="ARBA00022723"/>
    </source>
</evidence>
<dbReference type="OrthoDB" id="1103324at2759"/>
<name>A0A9P4T3C9_CURKU</name>
<dbReference type="InterPro" id="IPR002401">
    <property type="entry name" value="Cyt_P450_E_grp-I"/>
</dbReference>
<dbReference type="PANTHER" id="PTHR46300">
    <property type="entry name" value="P450, PUTATIVE (EUROFUNG)-RELATED-RELATED"/>
    <property type="match status" value="1"/>
</dbReference>
<evidence type="ECO:0000256" key="5">
    <source>
        <dbReference type="ARBA" id="ARBA00023033"/>
    </source>
</evidence>
<dbReference type="EMBL" id="SWKU01000058">
    <property type="protein sequence ID" value="KAF2993165.1"/>
    <property type="molecule type" value="Genomic_DNA"/>
</dbReference>
<dbReference type="AlphaFoldDB" id="A0A9P4T3C9"/>
<dbReference type="InterPro" id="IPR036396">
    <property type="entry name" value="Cyt_P450_sf"/>
</dbReference>
<keyword evidence="6" id="KW-0349">Heme</keyword>
<evidence type="ECO:0000313" key="7">
    <source>
        <dbReference type="EMBL" id="KAF2993165.1"/>
    </source>
</evidence>
<evidence type="ECO:0000256" key="6">
    <source>
        <dbReference type="PIRSR" id="PIRSR602401-1"/>
    </source>
</evidence>
<dbReference type="InterPro" id="IPR050364">
    <property type="entry name" value="Cytochrome_P450_fung"/>
</dbReference>
<keyword evidence="2 6" id="KW-0479">Metal-binding</keyword>
<keyword evidence="4 6" id="KW-0408">Iron</keyword>
<comment type="cofactor">
    <cofactor evidence="6">
        <name>heme</name>
        <dbReference type="ChEBI" id="CHEBI:30413"/>
    </cofactor>
</comment>
<dbReference type="Gene3D" id="1.10.630.10">
    <property type="entry name" value="Cytochrome P450"/>
    <property type="match status" value="1"/>
</dbReference>
<evidence type="ECO:0000256" key="4">
    <source>
        <dbReference type="ARBA" id="ARBA00023004"/>
    </source>
</evidence>
<comment type="caution">
    <text evidence="7">The sequence shown here is derived from an EMBL/GenBank/DDBJ whole genome shotgun (WGS) entry which is preliminary data.</text>
</comment>
<dbReference type="GO" id="GO:0016705">
    <property type="term" value="F:oxidoreductase activity, acting on paired donors, with incorporation or reduction of molecular oxygen"/>
    <property type="evidence" value="ECO:0007669"/>
    <property type="project" value="InterPro"/>
</dbReference>
<evidence type="ECO:0000256" key="1">
    <source>
        <dbReference type="ARBA" id="ARBA00010617"/>
    </source>
</evidence>
<evidence type="ECO:0008006" key="9">
    <source>
        <dbReference type="Google" id="ProtNLM"/>
    </source>
</evidence>
<gene>
    <name evidence="7" type="ORF">E8E13_000352</name>
</gene>
<dbReference type="SUPFAM" id="SSF48264">
    <property type="entry name" value="Cytochrome P450"/>
    <property type="match status" value="1"/>
</dbReference>
<keyword evidence="8" id="KW-1185">Reference proteome</keyword>
<evidence type="ECO:0000256" key="3">
    <source>
        <dbReference type="ARBA" id="ARBA00023002"/>
    </source>
</evidence>
<feature type="binding site" description="axial binding residue" evidence="6">
    <location>
        <position position="171"/>
    </location>
    <ligand>
        <name>heme</name>
        <dbReference type="ChEBI" id="CHEBI:30413"/>
    </ligand>
    <ligandPart>
        <name>Fe</name>
        <dbReference type="ChEBI" id="CHEBI:18248"/>
    </ligandPart>
</feature>
<accession>A0A9P4T3C9</accession>
<dbReference type="Pfam" id="PF00067">
    <property type="entry name" value="p450"/>
    <property type="match status" value="1"/>
</dbReference>
<organism evidence="7 8">
    <name type="scientific">Curvularia kusanoi</name>
    <name type="common">Cochliobolus kusanoi</name>
    <dbReference type="NCBI Taxonomy" id="90978"/>
    <lineage>
        <taxon>Eukaryota</taxon>
        <taxon>Fungi</taxon>
        <taxon>Dikarya</taxon>
        <taxon>Ascomycota</taxon>
        <taxon>Pezizomycotina</taxon>
        <taxon>Dothideomycetes</taxon>
        <taxon>Pleosporomycetidae</taxon>
        <taxon>Pleosporales</taxon>
        <taxon>Pleosporineae</taxon>
        <taxon>Pleosporaceae</taxon>
        <taxon>Curvularia</taxon>
    </lineage>
</organism>
<dbReference type="PRINTS" id="PR00463">
    <property type="entry name" value="EP450I"/>
</dbReference>
<dbReference type="GO" id="GO:0020037">
    <property type="term" value="F:heme binding"/>
    <property type="evidence" value="ECO:0007669"/>
    <property type="project" value="InterPro"/>
</dbReference>
<reference evidence="7" key="1">
    <citation type="submission" date="2019-04" db="EMBL/GenBank/DDBJ databases">
        <title>Sequencing of skin fungus with MAO and IRED activity.</title>
        <authorList>
            <person name="Marsaioli A.J."/>
            <person name="Bonatto J.M.C."/>
            <person name="Reis Junior O."/>
        </authorList>
    </citation>
    <scope>NUCLEOTIDE SEQUENCE</scope>
    <source>
        <strain evidence="7">30M1</strain>
    </source>
</reference>